<dbReference type="KEGG" id="vg:54992317"/>
<name>A0A2U8UM57_9CAUD</name>
<protein>
    <recommendedName>
        <fullName evidence="3">DnaJ-like chaperonin</fullName>
    </recommendedName>
</protein>
<keyword evidence="2" id="KW-1185">Reference proteome</keyword>
<organism evidence="1 2">
    <name type="scientific">Microbacterium phage Squash</name>
    <dbReference type="NCBI Taxonomy" id="2182357"/>
    <lineage>
        <taxon>Viruses</taxon>
        <taxon>Duplodnaviria</taxon>
        <taxon>Heunggongvirae</taxon>
        <taxon>Uroviricota</taxon>
        <taxon>Caudoviricetes</taxon>
        <taxon>Squashvirus</taxon>
        <taxon>Squashvirus squash</taxon>
    </lineage>
</organism>
<accession>A0A2U8UM57</accession>
<proteinExistence type="predicted"/>
<dbReference type="EMBL" id="MH153813">
    <property type="protein sequence ID" value="AWN04670.1"/>
    <property type="molecule type" value="Genomic_DNA"/>
</dbReference>
<sequence length="216" mass="23877">MSEWPDRLTVGPIREWPGAHTRSRRSAPFRYGGKPVKLTTTLSELDTELRAVAAKDAELLVAIDPAKFRRDGRPYANAIAEHPGVILSFEIPKLGRVSYPCDTFTTWEDNLRAIALSLEALRKVDRYGTTQHRQQYRGFLAIEATAAPAGFATAEDAAGFVRAVSGEKSEVTDREGMNRAVRLAKRNTHPDMPGGSTEVFQRVSLAEAKLRAEGRL</sequence>
<evidence type="ECO:0000313" key="1">
    <source>
        <dbReference type="EMBL" id="AWN04670.1"/>
    </source>
</evidence>
<dbReference type="RefSeq" id="YP_009801790.1">
    <property type="nucleotide sequence ID" value="NC_047975.1"/>
</dbReference>
<evidence type="ECO:0000313" key="2">
    <source>
        <dbReference type="Proteomes" id="UP000246514"/>
    </source>
</evidence>
<reference evidence="1 2" key="1">
    <citation type="submission" date="2018-04" db="EMBL/GenBank/DDBJ databases">
        <authorList>
            <person name="Fournier C.T."/>
            <person name="Kim C.J."/>
            <person name="Romero I.G."/>
            <person name="Sanchez M."/>
            <person name="Do N."/>
            <person name="Wu S."/>
            <person name="Mosier S.A."/>
            <person name="Wang J."/>
            <person name="Lund A."/>
            <person name="Moberg-Parker J."/>
            <person name="Stanton A.-C.J."/>
            <person name="Garlena R.A."/>
            <person name="Russell D.A."/>
            <person name="Pope W.H."/>
            <person name="Jacobs-Sera D."/>
            <person name="Hatfull G.F."/>
        </authorList>
    </citation>
    <scope>NUCLEOTIDE SEQUENCE [LARGE SCALE GENOMIC DNA]</scope>
</reference>
<evidence type="ECO:0008006" key="3">
    <source>
        <dbReference type="Google" id="ProtNLM"/>
    </source>
</evidence>
<dbReference type="GeneID" id="54992317"/>
<dbReference type="Proteomes" id="UP000246514">
    <property type="component" value="Segment"/>
</dbReference>
<gene>
    <name evidence="1" type="primary">51</name>
    <name evidence="1" type="ORF">PBI_SQUASH_51</name>
</gene>